<feature type="non-terminal residue" evidence="2">
    <location>
        <position position="1"/>
    </location>
</feature>
<dbReference type="PRINTS" id="PR00411">
    <property type="entry name" value="PNDRDTASEI"/>
</dbReference>
<keyword evidence="3" id="KW-1185">Reference proteome</keyword>
<dbReference type="OrthoDB" id="202203at2759"/>
<name>A0A3E2HMX9_SCYLI</name>
<dbReference type="OMA" id="HMGHYAG"/>
<dbReference type="GO" id="GO:0050660">
    <property type="term" value="F:flavin adenine dinucleotide binding"/>
    <property type="evidence" value="ECO:0007669"/>
    <property type="project" value="TreeGrafter"/>
</dbReference>
<evidence type="ECO:0000313" key="2">
    <source>
        <dbReference type="EMBL" id="RFU34747.1"/>
    </source>
</evidence>
<dbReference type="PANTHER" id="PTHR43735">
    <property type="entry name" value="APOPTOSIS-INDUCING FACTOR 1"/>
    <property type="match status" value="1"/>
</dbReference>
<dbReference type="PANTHER" id="PTHR43735:SF24">
    <property type="entry name" value="NUCLEOTIDE-DISULPHIDE OXIDOREDUCTASE AMID-LIKE, PUTATIVE (AFU_ORTHOLOGUE AFUA_1G17180)-RELATED"/>
    <property type="match status" value="1"/>
</dbReference>
<comment type="caution">
    <text evidence="2">The sequence shown here is derived from an EMBL/GenBank/DDBJ whole genome shotgun (WGS) entry which is preliminary data.</text>
</comment>
<dbReference type="InterPro" id="IPR036188">
    <property type="entry name" value="FAD/NAD-bd_sf"/>
</dbReference>
<organism evidence="2 3">
    <name type="scientific">Scytalidium lignicola</name>
    <name type="common">Hyphomycete</name>
    <dbReference type="NCBI Taxonomy" id="5539"/>
    <lineage>
        <taxon>Eukaryota</taxon>
        <taxon>Fungi</taxon>
        <taxon>Dikarya</taxon>
        <taxon>Ascomycota</taxon>
        <taxon>Pezizomycotina</taxon>
        <taxon>Leotiomycetes</taxon>
        <taxon>Leotiomycetes incertae sedis</taxon>
        <taxon>Scytalidium</taxon>
    </lineage>
</organism>
<dbReference type="Gene3D" id="3.50.50.100">
    <property type="match status" value="1"/>
</dbReference>
<dbReference type="AlphaFoldDB" id="A0A3E2HMX9"/>
<evidence type="ECO:0000259" key="1">
    <source>
        <dbReference type="Pfam" id="PF07992"/>
    </source>
</evidence>
<proteinExistence type="predicted"/>
<feature type="domain" description="FAD/NAD(P)-binding" evidence="1">
    <location>
        <begin position="16"/>
        <end position="336"/>
    </location>
</feature>
<dbReference type="EMBL" id="NCSJ02000017">
    <property type="protein sequence ID" value="RFU34747.1"/>
    <property type="molecule type" value="Genomic_DNA"/>
</dbReference>
<dbReference type="InterPro" id="IPR023753">
    <property type="entry name" value="FAD/NAD-binding_dom"/>
</dbReference>
<evidence type="ECO:0000313" key="3">
    <source>
        <dbReference type="Proteomes" id="UP000258309"/>
    </source>
</evidence>
<dbReference type="PRINTS" id="PR00368">
    <property type="entry name" value="FADPNR"/>
</dbReference>
<dbReference type="Proteomes" id="UP000258309">
    <property type="component" value="Unassembled WGS sequence"/>
</dbReference>
<feature type="non-terminal residue" evidence="2">
    <location>
        <position position="416"/>
    </location>
</feature>
<sequence>MPSNENVQVNSISSPYKILVIGGSYAGLSTTLNLLDLCQGRPTRYTATTTVKAENPFKISVQITIVDERDGYYHLIGSPLALATETYSEKAWKKFEDIPALQSPSINWIRGTASSVDCENKVALIMDFNTNQRLEHSYDYFVVASGLRRVFPTIPQSLLRIEYLDECKRHIKDVRTATGCVVVIGGGAVGIEMSAELKLVYPEQTVKLVHSREKLLSSEPLPDKTKDRALLELRAAGVEVILGQRVISNIENGKSRLLTLADGSQMLAGHVISAISRSVPSTTYLPPEAVNEEGYVKITSTLNFPEEISNAAYHFAVGDLVAWSGIKRCGMAMSMGHSAAINIHQQILHKHTGVEPKFTHYPEVPPMIGLAVGRSAVVYSPDQGTTYGPDSLRLMFGDDLGYSICWNYLQLGKGNA</sequence>
<gene>
    <name evidence="2" type="ORF">B7463_g1601</name>
</gene>
<dbReference type="Pfam" id="PF07992">
    <property type="entry name" value="Pyr_redox_2"/>
    <property type="match status" value="1"/>
</dbReference>
<reference evidence="2 3" key="1">
    <citation type="submission" date="2018-05" db="EMBL/GenBank/DDBJ databases">
        <title>Draft genome sequence of Scytalidium lignicola DSM 105466, a ubiquitous saprotrophic fungus.</title>
        <authorList>
            <person name="Buettner E."/>
            <person name="Gebauer A.M."/>
            <person name="Hofrichter M."/>
            <person name="Liers C."/>
            <person name="Kellner H."/>
        </authorList>
    </citation>
    <scope>NUCLEOTIDE SEQUENCE [LARGE SCALE GENOMIC DNA]</scope>
    <source>
        <strain evidence="2 3">DSM 105466</strain>
    </source>
</reference>
<protein>
    <recommendedName>
        <fullName evidence="1">FAD/NAD(P)-binding domain-containing protein</fullName>
    </recommendedName>
</protein>
<dbReference type="SUPFAM" id="SSF51905">
    <property type="entry name" value="FAD/NAD(P)-binding domain"/>
    <property type="match status" value="1"/>
</dbReference>
<accession>A0A3E2HMX9</accession>
<dbReference type="GO" id="GO:0004174">
    <property type="term" value="F:electron-transferring-flavoprotein dehydrogenase activity"/>
    <property type="evidence" value="ECO:0007669"/>
    <property type="project" value="TreeGrafter"/>
</dbReference>
<dbReference type="GO" id="GO:0005737">
    <property type="term" value="C:cytoplasm"/>
    <property type="evidence" value="ECO:0007669"/>
    <property type="project" value="TreeGrafter"/>
</dbReference>
<dbReference type="STRING" id="5539.A0A3E2HMX9"/>